<reference evidence="1" key="1">
    <citation type="submission" date="2018-11" db="EMBL/GenBank/DDBJ databases">
        <authorList>
            <consortium name="Pathogen Informatics"/>
        </authorList>
    </citation>
    <scope>NUCLEOTIDE SEQUENCE</scope>
</reference>
<keyword evidence="2" id="KW-1185">Reference proteome</keyword>
<sequence length="123" mass="13078">MIQVKINCKPPIVHLALSNLPAGLTTPQYNEGNLGKSARAQQPIDLTKLAISSCTSPASDAAGHVSLMSVLPTVLSAQPAKLGSLIPLQLLQGTSDCSRLSRDTLSRRERQSVMLMPIAHARL</sequence>
<comment type="caution">
    <text evidence="1">The sequence shown here is derived from an EMBL/GenBank/DDBJ whole genome shotgun (WGS) entry which is preliminary data.</text>
</comment>
<evidence type="ECO:0000313" key="1">
    <source>
        <dbReference type="EMBL" id="VEL11335.1"/>
    </source>
</evidence>
<name>A0A3S5CD62_9PLAT</name>
<accession>A0A3S5CD62</accession>
<proteinExistence type="predicted"/>
<dbReference type="AlphaFoldDB" id="A0A3S5CD62"/>
<evidence type="ECO:0000313" key="2">
    <source>
        <dbReference type="Proteomes" id="UP000784294"/>
    </source>
</evidence>
<gene>
    <name evidence="1" type="ORF">PXEA_LOCUS4775</name>
</gene>
<dbReference type="Proteomes" id="UP000784294">
    <property type="component" value="Unassembled WGS sequence"/>
</dbReference>
<dbReference type="EMBL" id="CAAALY010011529">
    <property type="protein sequence ID" value="VEL11335.1"/>
    <property type="molecule type" value="Genomic_DNA"/>
</dbReference>
<organism evidence="1 2">
    <name type="scientific">Protopolystoma xenopodis</name>
    <dbReference type="NCBI Taxonomy" id="117903"/>
    <lineage>
        <taxon>Eukaryota</taxon>
        <taxon>Metazoa</taxon>
        <taxon>Spiralia</taxon>
        <taxon>Lophotrochozoa</taxon>
        <taxon>Platyhelminthes</taxon>
        <taxon>Monogenea</taxon>
        <taxon>Polyopisthocotylea</taxon>
        <taxon>Polystomatidea</taxon>
        <taxon>Polystomatidae</taxon>
        <taxon>Protopolystoma</taxon>
    </lineage>
</organism>
<protein>
    <submittedName>
        <fullName evidence="1">Uncharacterized protein</fullName>
    </submittedName>
</protein>